<dbReference type="Pfam" id="PF01943">
    <property type="entry name" value="Polysacc_synt"/>
    <property type="match status" value="1"/>
</dbReference>
<name>A0A5S5BSK8_9BACL</name>
<evidence type="ECO:0000256" key="3">
    <source>
        <dbReference type="ARBA" id="ARBA00022692"/>
    </source>
</evidence>
<evidence type="ECO:0000313" key="7">
    <source>
        <dbReference type="EMBL" id="TYP69130.1"/>
    </source>
</evidence>
<feature type="transmembrane region" description="Helical" evidence="6">
    <location>
        <begin position="187"/>
        <end position="206"/>
    </location>
</feature>
<dbReference type="RefSeq" id="WP_148933143.1">
    <property type="nucleotide sequence ID" value="NZ_VNHS01000016.1"/>
</dbReference>
<dbReference type="InterPro" id="IPR050833">
    <property type="entry name" value="Poly_Biosynth_Transport"/>
</dbReference>
<comment type="caution">
    <text evidence="7">The sequence shown here is derived from an EMBL/GenBank/DDBJ whole genome shotgun (WGS) entry which is preliminary data.</text>
</comment>
<dbReference type="InterPro" id="IPR002797">
    <property type="entry name" value="Polysacc_synth"/>
</dbReference>
<dbReference type="PANTHER" id="PTHR30250:SF11">
    <property type="entry name" value="O-ANTIGEN TRANSPORTER-RELATED"/>
    <property type="match status" value="1"/>
</dbReference>
<evidence type="ECO:0000256" key="6">
    <source>
        <dbReference type="SAM" id="Phobius"/>
    </source>
</evidence>
<keyword evidence="8" id="KW-1185">Reference proteome</keyword>
<dbReference type="Proteomes" id="UP000323257">
    <property type="component" value="Unassembled WGS sequence"/>
</dbReference>
<feature type="transmembrane region" description="Helical" evidence="6">
    <location>
        <begin position="12"/>
        <end position="30"/>
    </location>
</feature>
<keyword evidence="3 6" id="KW-0812">Transmembrane</keyword>
<keyword evidence="4 6" id="KW-1133">Transmembrane helix</keyword>
<feature type="transmembrane region" description="Helical" evidence="6">
    <location>
        <begin position="461"/>
        <end position="484"/>
    </location>
</feature>
<evidence type="ECO:0000256" key="1">
    <source>
        <dbReference type="ARBA" id="ARBA00004651"/>
    </source>
</evidence>
<feature type="transmembrane region" description="Helical" evidence="6">
    <location>
        <begin position="433"/>
        <end position="455"/>
    </location>
</feature>
<feature type="transmembrane region" description="Helical" evidence="6">
    <location>
        <begin position="127"/>
        <end position="151"/>
    </location>
</feature>
<feature type="transmembrane region" description="Helical" evidence="6">
    <location>
        <begin position="86"/>
        <end position="115"/>
    </location>
</feature>
<keyword evidence="5 6" id="KW-0472">Membrane</keyword>
<protein>
    <submittedName>
        <fullName evidence="7">O-antigen/teichoic acid export membrane protein</fullName>
    </submittedName>
</protein>
<accession>A0A5S5BSK8</accession>
<feature type="transmembrane region" description="Helical" evidence="6">
    <location>
        <begin position="313"/>
        <end position="337"/>
    </location>
</feature>
<evidence type="ECO:0000256" key="4">
    <source>
        <dbReference type="ARBA" id="ARBA00022989"/>
    </source>
</evidence>
<feature type="transmembrane region" description="Helical" evidence="6">
    <location>
        <begin position="377"/>
        <end position="394"/>
    </location>
</feature>
<dbReference type="EMBL" id="VNHS01000016">
    <property type="protein sequence ID" value="TYP69130.1"/>
    <property type="molecule type" value="Genomic_DNA"/>
</dbReference>
<comment type="subcellular location">
    <subcellularLocation>
        <location evidence="1">Cell membrane</location>
        <topology evidence="1">Multi-pass membrane protein</topology>
    </subcellularLocation>
</comment>
<gene>
    <name evidence="7" type="ORF">BCM02_1166</name>
</gene>
<feature type="transmembrane region" description="Helical" evidence="6">
    <location>
        <begin position="400"/>
        <end position="421"/>
    </location>
</feature>
<proteinExistence type="predicted"/>
<evidence type="ECO:0000256" key="5">
    <source>
        <dbReference type="ARBA" id="ARBA00023136"/>
    </source>
</evidence>
<evidence type="ECO:0000256" key="2">
    <source>
        <dbReference type="ARBA" id="ARBA00022475"/>
    </source>
</evidence>
<feature type="transmembrane region" description="Helical" evidence="6">
    <location>
        <begin position="343"/>
        <end position="365"/>
    </location>
</feature>
<reference evidence="7 8" key="1">
    <citation type="submission" date="2019-07" db="EMBL/GenBank/DDBJ databases">
        <title>Genomic Encyclopedia of Type Strains, Phase III (KMG-III): the genomes of soil and plant-associated and newly described type strains.</title>
        <authorList>
            <person name="Whitman W."/>
        </authorList>
    </citation>
    <scope>NUCLEOTIDE SEQUENCE [LARGE SCALE GENOMIC DNA]</scope>
    <source>
        <strain evidence="7 8">BL24</strain>
    </source>
</reference>
<dbReference type="PANTHER" id="PTHR30250">
    <property type="entry name" value="PST FAMILY PREDICTED COLANIC ACID TRANSPORTER"/>
    <property type="match status" value="1"/>
</dbReference>
<keyword evidence="2" id="KW-1003">Cell membrane</keyword>
<dbReference type="OrthoDB" id="5751261at2"/>
<organism evidence="7 8">
    <name type="scientific">Paenibacillus methanolicus</name>
    <dbReference type="NCBI Taxonomy" id="582686"/>
    <lineage>
        <taxon>Bacteria</taxon>
        <taxon>Bacillati</taxon>
        <taxon>Bacillota</taxon>
        <taxon>Bacilli</taxon>
        <taxon>Bacillales</taxon>
        <taxon>Paenibacillaceae</taxon>
        <taxon>Paenibacillus</taxon>
    </lineage>
</organism>
<sequence length="509" mass="57202">MRVNQLKAGAALSYLSMAFGFIVFIVYTPFMLRYLGQSEYGLYNLVISVVSYLSLLSFGFGSAYIRFYSRFKAKEDSGNIAKLNGMFLLIFSAIGFISVVAGLCMVLNIGAVLGSQLQVSQISTAKILMSLMIVNIAFSFPSSVFHNYVMAHERYVFQKSLQLIKVVATPFITIPVLILGYKSVGVILITVVVAIVIDIANMLFCLRKLQMQFSFQRFDTGLLKELTVFSSYIFMNMIIDQINWNVDKFILGRFSGTVAVAIYGLASQFNTYYLQISTSISNVFIPRINKLVAAHNNNEELTNLFTRIGRIQFMLLALIFTGFLFFGQSFITLWAGAEYKESFIITLLLLGPVTIPLIQNIGIEIQRAKNMHQFRSWVYLAIAIVNICISIPLAKQYGGIGSALGTAISLFLGNGLIMNWYYHKRVGLNMIYFWKRIVAFFPSLVAPILFGILAYRFIDQYNFGLLAVFGSIYCGVFGASLWLFGMDRTEKELLLKPLRAVMGKLKATR</sequence>
<feature type="transmembrane region" description="Helical" evidence="6">
    <location>
        <begin position="163"/>
        <end position="181"/>
    </location>
</feature>
<dbReference type="GO" id="GO:0005886">
    <property type="term" value="C:plasma membrane"/>
    <property type="evidence" value="ECO:0007669"/>
    <property type="project" value="UniProtKB-SubCell"/>
</dbReference>
<dbReference type="AlphaFoldDB" id="A0A5S5BSK8"/>
<feature type="transmembrane region" description="Helical" evidence="6">
    <location>
        <begin position="42"/>
        <end position="65"/>
    </location>
</feature>
<evidence type="ECO:0000313" key="8">
    <source>
        <dbReference type="Proteomes" id="UP000323257"/>
    </source>
</evidence>